<reference evidence="1 2" key="1">
    <citation type="submission" date="2019-03" db="EMBL/GenBank/DDBJ databases">
        <title>Genomic Encyclopedia of Type Strains, Phase IV (KMG-IV): sequencing the most valuable type-strain genomes for metagenomic binning, comparative biology and taxonomic classification.</title>
        <authorList>
            <person name="Goeker M."/>
        </authorList>
    </citation>
    <scope>NUCLEOTIDE SEQUENCE [LARGE SCALE GENOMIC DNA]</scope>
    <source>
        <strain evidence="1 2">DSM 19377</strain>
    </source>
</reference>
<comment type="caution">
    <text evidence="1">The sequence shown here is derived from an EMBL/GenBank/DDBJ whole genome shotgun (WGS) entry which is preliminary data.</text>
</comment>
<evidence type="ECO:0000313" key="2">
    <source>
        <dbReference type="Proteomes" id="UP000295416"/>
    </source>
</evidence>
<dbReference type="Proteomes" id="UP000295416">
    <property type="component" value="Unassembled WGS sequence"/>
</dbReference>
<keyword evidence="2" id="KW-1185">Reference proteome</keyword>
<organism evidence="1 2">
    <name type="scientific">Scopulibacillus darangshiensis</name>
    <dbReference type="NCBI Taxonomy" id="442528"/>
    <lineage>
        <taxon>Bacteria</taxon>
        <taxon>Bacillati</taxon>
        <taxon>Bacillota</taxon>
        <taxon>Bacilli</taxon>
        <taxon>Bacillales</taxon>
        <taxon>Sporolactobacillaceae</taxon>
        <taxon>Scopulibacillus</taxon>
    </lineage>
</organism>
<evidence type="ECO:0000313" key="1">
    <source>
        <dbReference type="EMBL" id="TCP29290.1"/>
    </source>
</evidence>
<gene>
    <name evidence="1" type="ORF">EV207_11192</name>
</gene>
<accession>A0A4R2P3G9</accession>
<dbReference type="InterPro" id="IPR025544">
    <property type="entry name" value="YhzD"/>
</dbReference>
<dbReference type="EMBL" id="SLXK01000011">
    <property type="protein sequence ID" value="TCP29290.1"/>
    <property type="molecule type" value="Genomic_DNA"/>
</dbReference>
<dbReference type="Pfam" id="PF14120">
    <property type="entry name" value="YhzD"/>
    <property type="match status" value="1"/>
</dbReference>
<dbReference type="AlphaFoldDB" id="A0A4R2P3G9"/>
<name>A0A4R2P3G9_9BACL</name>
<dbReference type="OrthoDB" id="2355652at2"/>
<sequence length="61" mass="6998">MQKYTLTVYEKDGSKCLEESFDAANDQEGKTMGENKLKENNYDAHTSRVTSESGKLVHFHR</sequence>
<proteinExistence type="predicted"/>
<dbReference type="RefSeq" id="WP_132745945.1">
    <property type="nucleotide sequence ID" value="NZ_SLXK01000011.1"/>
</dbReference>
<protein>
    <submittedName>
        <fullName evidence="1">YhzD-like protein</fullName>
    </submittedName>
</protein>